<dbReference type="AlphaFoldDB" id="A0A1M5BKR6"/>
<evidence type="ECO:0000313" key="3">
    <source>
        <dbReference type="EMBL" id="SHF43026.1"/>
    </source>
</evidence>
<dbReference type="InterPro" id="IPR002539">
    <property type="entry name" value="MaoC-like_dom"/>
</dbReference>
<evidence type="ECO:0000313" key="4">
    <source>
        <dbReference type="Proteomes" id="UP000184076"/>
    </source>
</evidence>
<protein>
    <submittedName>
        <fullName evidence="3">Acyl dehydratase</fullName>
    </submittedName>
</protein>
<gene>
    <name evidence="3" type="ORF">SAMN02745206_01974</name>
</gene>
<reference evidence="4" key="1">
    <citation type="submission" date="2016-11" db="EMBL/GenBank/DDBJ databases">
        <authorList>
            <person name="Varghese N."/>
            <person name="Submissions S."/>
        </authorList>
    </citation>
    <scope>NUCLEOTIDE SEQUENCE [LARGE SCALE GENOMIC DNA]</scope>
    <source>
        <strain evidence="4">DSM 9756</strain>
    </source>
</reference>
<dbReference type="Gene3D" id="3.10.129.10">
    <property type="entry name" value="Hotdog Thioesterase"/>
    <property type="match status" value="1"/>
</dbReference>
<keyword evidence="4" id="KW-1185">Reference proteome</keyword>
<accession>A0A1M5BKR6</accession>
<dbReference type="RefSeq" id="WP_073038840.1">
    <property type="nucleotide sequence ID" value="NZ_FQVB01000017.1"/>
</dbReference>
<dbReference type="Pfam" id="PF01575">
    <property type="entry name" value="MaoC_dehydratas"/>
    <property type="match status" value="1"/>
</dbReference>
<dbReference type="GO" id="GO:0006635">
    <property type="term" value="P:fatty acid beta-oxidation"/>
    <property type="evidence" value="ECO:0007669"/>
    <property type="project" value="TreeGrafter"/>
</dbReference>
<dbReference type="Proteomes" id="UP000184076">
    <property type="component" value="Unassembled WGS sequence"/>
</dbReference>
<dbReference type="OrthoDB" id="9800237at2"/>
<feature type="domain" description="MaoC-like" evidence="1">
    <location>
        <begin position="159"/>
        <end position="259"/>
    </location>
</feature>
<dbReference type="SUPFAM" id="SSF54637">
    <property type="entry name" value="Thioesterase/thiol ester dehydrase-isomerase"/>
    <property type="match status" value="2"/>
</dbReference>
<dbReference type="STRING" id="1121391.SAMN02745206_01974"/>
<dbReference type="GO" id="GO:0044594">
    <property type="term" value="F:17-beta-hydroxysteroid dehydrogenase (NAD+) activity"/>
    <property type="evidence" value="ECO:0007669"/>
    <property type="project" value="TreeGrafter"/>
</dbReference>
<evidence type="ECO:0000259" key="1">
    <source>
        <dbReference type="Pfam" id="PF01575"/>
    </source>
</evidence>
<dbReference type="InterPro" id="IPR029069">
    <property type="entry name" value="HotDog_dom_sf"/>
</dbReference>
<feature type="domain" description="Peroxisomal multifunctional enzyme type 2-like N-terminal" evidence="2">
    <location>
        <begin position="17"/>
        <end position="139"/>
    </location>
</feature>
<organism evidence="3 4">
    <name type="scientific">Desulfacinum infernum DSM 9756</name>
    <dbReference type="NCBI Taxonomy" id="1121391"/>
    <lineage>
        <taxon>Bacteria</taxon>
        <taxon>Pseudomonadati</taxon>
        <taxon>Thermodesulfobacteriota</taxon>
        <taxon>Syntrophobacteria</taxon>
        <taxon>Syntrophobacterales</taxon>
        <taxon>Syntrophobacteraceae</taxon>
        <taxon>Desulfacinum</taxon>
    </lineage>
</organism>
<evidence type="ECO:0000259" key="2">
    <source>
        <dbReference type="Pfam" id="PF22622"/>
    </source>
</evidence>
<dbReference type="InterPro" id="IPR054357">
    <property type="entry name" value="MFE-2_N"/>
</dbReference>
<proteinExistence type="predicted"/>
<dbReference type="CDD" id="cd03448">
    <property type="entry name" value="HDE_HSD"/>
    <property type="match status" value="1"/>
</dbReference>
<dbReference type="PANTHER" id="PTHR13078">
    <property type="entry name" value="PEROXISOMAL MULTIFUNCTIONAL ENZYME TYPE 2-RELATED"/>
    <property type="match status" value="1"/>
</dbReference>
<dbReference type="GO" id="GO:0003857">
    <property type="term" value="F:(3S)-3-hydroxyacyl-CoA dehydrogenase (NAD+) activity"/>
    <property type="evidence" value="ECO:0007669"/>
    <property type="project" value="TreeGrafter"/>
</dbReference>
<sequence>MIDTSRVGLTLGPLDHKVTWRDVILYHLGIGARATDLHFVWEGAKDGLKVCPSYAVIPAFQPFFRVLKELKIDLRTVLHGEEAIRLHGPIPSEGILKTTVKVAGIYDKKKAALVVLETETTDEAGTALFDTRASLFCRGLGGWGGDPGPKAESVPVPRDRVPDFEISQKTTEEQAAIYRLSGDVNPLHIDPETARAAGFPKPILHGLCTFGFATRAILEGACGGDVNRLKAFQVRFADVVFPGDVITTRGWKLEDGRYAIEAATERAVVLSHALAVVED</sequence>
<dbReference type="PANTHER" id="PTHR13078:SF56">
    <property type="entry name" value="PEROXISOMAL MULTIFUNCTIONAL ENZYME TYPE 2"/>
    <property type="match status" value="1"/>
</dbReference>
<dbReference type="EMBL" id="FQVB01000017">
    <property type="protein sequence ID" value="SHF43026.1"/>
    <property type="molecule type" value="Genomic_DNA"/>
</dbReference>
<dbReference type="Pfam" id="PF22622">
    <property type="entry name" value="MFE-2_hydrat-2_N"/>
    <property type="match status" value="1"/>
</dbReference>
<name>A0A1M5BKR6_9BACT</name>
<dbReference type="GO" id="GO:0004300">
    <property type="term" value="F:enoyl-CoA hydratase activity"/>
    <property type="evidence" value="ECO:0007669"/>
    <property type="project" value="TreeGrafter"/>
</dbReference>